<evidence type="ECO:0000256" key="1">
    <source>
        <dbReference type="SAM" id="MobiDB-lite"/>
    </source>
</evidence>
<organism evidence="2 3">
    <name type="scientific">Roseateles oligotrophus</name>
    <dbReference type="NCBI Taxonomy" id="1769250"/>
    <lineage>
        <taxon>Bacteria</taxon>
        <taxon>Pseudomonadati</taxon>
        <taxon>Pseudomonadota</taxon>
        <taxon>Betaproteobacteria</taxon>
        <taxon>Burkholderiales</taxon>
        <taxon>Sphaerotilaceae</taxon>
        <taxon>Roseateles</taxon>
    </lineage>
</organism>
<dbReference type="Proteomes" id="UP000562027">
    <property type="component" value="Unassembled WGS sequence"/>
</dbReference>
<reference evidence="2 3" key="1">
    <citation type="submission" date="2020-08" db="EMBL/GenBank/DDBJ databases">
        <title>Functional genomics of gut bacteria from endangered species of beetles.</title>
        <authorList>
            <person name="Carlos-Shanley C."/>
        </authorList>
    </citation>
    <scope>NUCLEOTIDE SEQUENCE [LARGE SCALE GENOMIC DNA]</scope>
    <source>
        <strain evidence="2 3">S00239</strain>
    </source>
</reference>
<dbReference type="RefSeq" id="WP_221439650.1">
    <property type="nucleotide sequence ID" value="NZ_JACHLP010000007.1"/>
</dbReference>
<evidence type="ECO:0000313" key="2">
    <source>
        <dbReference type="EMBL" id="MBB4844994.1"/>
    </source>
</evidence>
<name>A0A840L8T9_9BURK</name>
<protein>
    <submittedName>
        <fullName evidence="2">Phage gp29-like protein</fullName>
    </submittedName>
</protein>
<evidence type="ECO:0000313" key="3">
    <source>
        <dbReference type="Proteomes" id="UP000562027"/>
    </source>
</evidence>
<dbReference type="Pfam" id="PF06074">
    <property type="entry name" value="Portal_Mu"/>
    <property type="match status" value="1"/>
</dbReference>
<comment type="caution">
    <text evidence="2">The sequence shown here is derived from an EMBL/GenBank/DDBJ whole genome shotgun (WGS) entry which is preliminary data.</text>
</comment>
<sequence>MAETSTKITPPEMNAEFANRLRDPFETLFMGVIQPNDPLLIERGAGPEIYRDLKRDGKVFDGLQKRQLALIGKPWQVEPRVKSAKGTQDAETVTTILKASNFDKLCADLLEALIAGFVPAEVVWTVRDGQVVPERVVKRAQRRFKFIQVEENSPPQLHMLTRENMLRGVPVPERKFIVHRVNPEDDNPYGTGLGLQLWWAVYFKRKGVVSWNKLNDRVGGPTLHGEYPRNATKKEKETLADALRAFSSDGFVITPDGMKVALIESKLQGNTTLQQTLCEYMDDWIGAVLTGQEARSSGGGALAAASKERADVREDLTQADSDLLSETLNSTLLTWICELNGLEPCHVWRQIKQEDDLKASAETDKIISDMGFELSLDAVRAKYGEGWQKKVAPTVAPAPAPALQRGQRPNFAEAASDQDSRDAIDDLVDASMDDWQPLLAPMVTPLQAAIDESVNRGETAAELIARLPALLAEMDAMALHQALTNSAFTARLGAAAGLSTDPSPEEQ</sequence>
<accession>A0A840L8T9</accession>
<dbReference type="InterPro" id="IPR009279">
    <property type="entry name" value="Portal_Mu"/>
</dbReference>
<gene>
    <name evidence="2" type="ORF">HNP55_003540</name>
</gene>
<dbReference type="EMBL" id="JACHLP010000007">
    <property type="protein sequence ID" value="MBB4844994.1"/>
    <property type="molecule type" value="Genomic_DNA"/>
</dbReference>
<proteinExistence type="predicted"/>
<feature type="region of interest" description="Disordered" evidence="1">
    <location>
        <begin position="399"/>
        <end position="420"/>
    </location>
</feature>
<keyword evidence="3" id="KW-1185">Reference proteome</keyword>
<dbReference type="AlphaFoldDB" id="A0A840L8T9"/>